<dbReference type="PROSITE" id="PS00455">
    <property type="entry name" value="AMP_BINDING"/>
    <property type="match status" value="1"/>
</dbReference>
<dbReference type="InterPro" id="IPR042099">
    <property type="entry name" value="ANL_N_sf"/>
</dbReference>
<dbReference type="PANTHER" id="PTHR44845">
    <property type="entry name" value="CARRIER DOMAIN-CONTAINING PROTEIN"/>
    <property type="match status" value="1"/>
</dbReference>
<dbReference type="SUPFAM" id="SSF51735">
    <property type="entry name" value="NAD(P)-binding Rossmann-fold domains"/>
    <property type="match status" value="1"/>
</dbReference>
<dbReference type="EMBL" id="DF237440">
    <property type="protein sequence ID" value="GAQ89144.1"/>
    <property type="molecule type" value="Genomic_DNA"/>
</dbReference>
<dbReference type="STRING" id="105231.A0A1Y1IDW2"/>
<dbReference type="Gene3D" id="3.40.50.12780">
    <property type="entry name" value="N-terminal domain of ligase-like"/>
    <property type="match status" value="1"/>
</dbReference>
<dbReference type="PROSITE" id="PS00012">
    <property type="entry name" value="PHOSPHOPANTETHEINE"/>
    <property type="match status" value="1"/>
</dbReference>
<dbReference type="SUPFAM" id="SSF47336">
    <property type="entry name" value="ACP-like"/>
    <property type="match status" value="1"/>
</dbReference>
<dbReference type="Proteomes" id="UP000054558">
    <property type="component" value="Unassembled WGS sequence"/>
</dbReference>
<evidence type="ECO:0000256" key="2">
    <source>
        <dbReference type="ARBA" id="ARBA00022553"/>
    </source>
</evidence>
<dbReference type="Pfam" id="PF07993">
    <property type="entry name" value="NAD_binding_4"/>
    <property type="match status" value="1"/>
</dbReference>
<dbReference type="SMART" id="SM01294">
    <property type="entry name" value="PKS_PP_betabranch"/>
    <property type="match status" value="1"/>
</dbReference>
<dbReference type="InterPro" id="IPR013120">
    <property type="entry name" value="FAR_NAD-bd"/>
</dbReference>
<dbReference type="InterPro" id="IPR009081">
    <property type="entry name" value="PP-bd_ACP"/>
</dbReference>
<dbReference type="PANTHER" id="PTHR44845:SF6">
    <property type="entry name" value="BETA-ALANINE-ACTIVATING ENZYME"/>
    <property type="match status" value="1"/>
</dbReference>
<dbReference type="Gene3D" id="3.40.50.720">
    <property type="entry name" value="NAD(P)-binding Rossmann-like Domain"/>
    <property type="match status" value="1"/>
</dbReference>
<dbReference type="InterPro" id="IPR036736">
    <property type="entry name" value="ACP-like_sf"/>
</dbReference>
<dbReference type="InterPro" id="IPR000873">
    <property type="entry name" value="AMP-dep_synth/lig_dom"/>
</dbReference>
<keyword evidence="5" id="KW-1185">Reference proteome</keyword>
<evidence type="ECO:0000256" key="1">
    <source>
        <dbReference type="ARBA" id="ARBA00022450"/>
    </source>
</evidence>
<evidence type="ECO:0000259" key="3">
    <source>
        <dbReference type="PROSITE" id="PS50075"/>
    </source>
</evidence>
<dbReference type="Pfam" id="PF00550">
    <property type="entry name" value="PP-binding"/>
    <property type="match status" value="1"/>
</dbReference>
<evidence type="ECO:0000313" key="4">
    <source>
        <dbReference type="EMBL" id="GAQ89144.1"/>
    </source>
</evidence>
<dbReference type="Gene3D" id="1.10.1200.10">
    <property type="entry name" value="ACP-like"/>
    <property type="match status" value="1"/>
</dbReference>
<accession>A0A1Y1IDW2</accession>
<dbReference type="InterPro" id="IPR006162">
    <property type="entry name" value="Ppantetheine_attach_site"/>
</dbReference>
<dbReference type="InterPro" id="IPR020845">
    <property type="entry name" value="AMP-binding_CS"/>
</dbReference>
<dbReference type="SUPFAM" id="SSF56801">
    <property type="entry name" value="Acetyl-CoA synthetase-like"/>
    <property type="match status" value="1"/>
</dbReference>
<dbReference type="OrthoDB" id="1679203at2759"/>
<dbReference type="PROSITE" id="PS50075">
    <property type="entry name" value="CARRIER"/>
    <property type="match status" value="1"/>
</dbReference>
<evidence type="ECO:0000313" key="5">
    <source>
        <dbReference type="Proteomes" id="UP000054558"/>
    </source>
</evidence>
<proteinExistence type="predicted"/>
<feature type="domain" description="Carrier" evidence="3">
    <location>
        <begin position="669"/>
        <end position="749"/>
    </location>
</feature>
<keyword evidence="1" id="KW-0596">Phosphopantetheine</keyword>
<keyword evidence="2" id="KW-0597">Phosphoprotein</keyword>
<organism evidence="4 5">
    <name type="scientific">Klebsormidium nitens</name>
    <name type="common">Green alga</name>
    <name type="synonym">Ulothrix nitens</name>
    <dbReference type="NCBI Taxonomy" id="105231"/>
    <lineage>
        <taxon>Eukaryota</taxon>
        <taxon>Viridiplantae</taxon>
        <taxon>Streptophyta</taxon>
        <taxon>Klebsormidiophyceae</taxon>
        <taxon>Klebsormidiales</taxon>
        <taxon>Klebsormidiaceae</taxon>
        <taxon>Klebsormidium</taxon>
    </lineage>
</organism>
<sequence>MADPRHAARTLPKVLALQAAHRGDQPFLLLPRPQNNEIPKDQIADGALKYDKVTFSQFQQLTFQARAQLVEVTTPLGGTCRIRKGNRTAILASNSPEYVVATFAVWLQGAMAVNLSTRVGDEALQHLVSQAAPSVLLVSQECEAAAKRVVKTLNVQDRPLLLRLNTGALAGAVASGANVLPPMFRTVVDGKMNGHSTQSNGAKEGHVATAKVDDRDYSEAFAPAVILHTGGTTGLPKQVVHNHHSLVEVIRRMHDLDPPYAPPGTLPIQLGWMPLFHALGFIAEVGLPLYSGSPYYSAKFAAAPSAEGLLQAIEDSGSHLMFVVPMIAEQWCHMIRREEEEHGESKTLLTLLTLHALIYSGAPLAEWAGSFLVSKGVRLTTVFGSTETGSVAFGFPGGGPSWSAFRLPGPRWADHIRFVESPVPGHVILGGMATLPGMAQGYLQSVDRQTGQMTVGTGDKTSTHALRNLCLPLLLIRPLAPSPDVPYQTGDLFTVYPPSSDGRTWIKSVIRADNLLVHTTGEKTNPTAFEGAVQELPFIKDVIAVGSGYPRPGLVVKPYWAAVEQLTSVSQEKEEWVRGQVWALVQAINKKMPSSSWVARGAICVLPPHDSEEITIPRTVKGEVARGPANELLKSHVAAMFAGLEAPPQKSVAPVSNGVQTKEKVVDFEEVLDTVRRTAAQVLGLDAQELDAQPGGDPPRLLDMGLSSLTATELAQAIAEYVGVPFPATMLYEDVPDVVALAKWAASALQTEAEHAPRSNGAVSGTTLNHGPNGVAPEGKGIVLLLTGATGFIGSHVLKNLLSRPADEVATVVCLVRGPSVAACHARLQQALLRTGKGSESRNGFDSARVVVLPGDLQKPLLGMTPDQWRFWGERVHTVIHCGAAVHLTAQYEKLAEANVKSVQEVVRFALQGSGPPKPVHFASSVSVSFLMDPAHKNGETGVIPEAVDFVERRGANQMGYALTKRKAELALAAAAQGTSVPVFIYRIGLVVGSTENAGLGAADNMFTWLIRAAKTFKKLGWVRWLVVPEELPVYHLIPFTPQSWDDIYEAMRSNGLPFETIPSVAEWAADVRTASKTDRKIIQFLPLIPLLEGLAARPGLSFATERTRRALKMAGAKLPTLVSAEDLRLLLQAVV</sequence>
<reference evidence="4 5" key="1">
    <citation type="journal article" date="2014" name="Nat. Commun.">
        <title>Klebsormidium flaccidum genome reveals primary factors for plant terrestrial adaptation.</title>
        <authorList>
            <person name="Hori K."/>
            <person name="Maruyama F."/>
            <person name="Fujisawa T."/>
            <person name="Togashi T."/>
            <person name="Yamamoto N."/>
            <person name="Seo M."/>
            <person name="Sato S."/>
            <person name="Yamada T."/>
            <person name="Mori H."/>
            <person name="Tajima N."/>
            <person name="Moriyama T."/>
            <person name="Ikeuchi M."/>
            <person name="Watanabe M."/>
            <person name="Wada H."/>
            <person name="Kobayashi K."/>
            <person name="Saito M."/>
            <person name="Masuda T."/>
            <person name="Sasaki-Sekimoto Y."/>
            <person name="Mashiguchi K."/>
            <person name="Awai K."/>
            <person name="Shimojima M."/>
            <person name="Masuda S."/>
            <person name="Iwai M."/>
            <person name="Nobusawa T."/>
            <person name="Narise T."/>
            <person name="Kondo S."/>
            <person name="Saito H."/>
            <person name="Sato R."/>
            <person name="Murakawa M."/>
            <person name="Ihara Y."/>
            <person name="Oshima-Yamada Y."/>
            <person name="Ohtaka K."/>
            <person name="Satoh M."/>
            <person name="Sonobe K."/>
            <person name="Ishii M."/>
            <person name="Ohtani R."/>
            <person name="Kanamori-Sato M."/>
            <person name="Honoki R."/>
            <person name="Miyazaki D."/>
            <person name="Mochizuki H."/>
            <person name="Umetsu J."/>
            <person name="Higashi K."/>
            <person name="Shibata D."/>
            <person name="Kamiya Y."/>
            <person name="Sato N."/>
            <person name="Nakamura Y."/>
            <person name="Tabata S."/>
            <person name="Ida S."/>
            <person name="Kurokawa K."/>
            <person name="Ohta H."/>
        </authorList>
    </citation>
    <scope>NUCLEOTIDE SEQUENCE [LARGE SCALE GENOMIC DNA]</scope>
    <source>
        <strain evidence="4 5">NIES-2285</strain>
    </source>
</reference>
<protein>
    <recommendedName>
        <fullName evidence="3">Carrier domain-containing protein</fullName>
    </recommendedName>
</protein>
<dbReference type="Pfam" id="PF00501">
    <property type="entry name" value="AMP-binding"/>
    <property type="match status" value="1"/>
</dbReference>
<dbReference type="AlphaFoldDB" id="A0A1Y1IDW2"/>
<dbReference type="OMA" id="QNMGYAQ"/>
<dbReference type="InterPro" id="IPR036291">
    <property type="entry name" value="NAD(P)-bd_dom_sf"/>
</dbReference>
<name>A0A1Y1IDW2_KLENI</name>
<gene>
    <name evidence="4" type="ORF">KFL_004910020</name>
</gene>
<dbReference type="Pfam" id="PF23562">
    <property type="entry name" value="AMP-binding_C_3"/>
    <property type="match status" value="1"/>
</dbReference>